<organism evidence="1 2">
    <name type="scientific">Elysia crispata</name>
    <name type="common">lettuce slug</name>
    <dbReference type="NCBI Taxonomy" id="231223"/>
    <lineage>
        <taxon>Eukaryota</taxon>
        <taxon>Metazoa</taxon>
        <taxon>Spiralia</taxon>
        <taxon>Lophotrochozoa</taxon>
        <taxon>Mollusca</taxon>
        <taxon>Gastropoda</taxon>
        <taxon>Heterobranchia</taxon>
        <taxon>Euthyneura</taxon>
        <taxon>Panpulmonata</taxon>
        <taxon>Sacoglossa</taxon>
        <taxon>Placobranchoidea</taxon>
        <taxon>Plakobranchidae</taxon>
        <taxon>Elysia</taxon>
    </lineage>
</organism>
<comment type="caution">
    <text evidence="1">The sequence shown here is derived from an EMBL/GenBank/DDBJ whole genome shotgun (WGS) entry which is preliminary data.</text>
</comment>
<accession>A0AAE0Y9R9</accession>
<dbReference type="EMBL" id="JAWDGP010006611">
    <property type="protein sequence ID" value="KAK3737891.1"/>
    <property type="molecule type" value="Genomic_DNA"/>
</dbReference>
<proteinExistence type="predicted"/>
<evidence type="ECO:0000313" key="2">
    <source>
        <dbReference type="Proteomes" id="UP001283361"/>
    </source>
</evidence>
<protein>
    <submittedName>
        <fullName evidence="1">Uncharacterized protein</fullName>
    </submittedName>
</protein>
<dbReference type="Proteomes" id="UP001283361">
    <property type="component" value="Unassembled WGS sequence"/>
</dbReference>
<name>A0AAE0Y9R9_9GAST</name>
<reference evidence="1" key="1">
    <citation type="journal article" date="2023" name="G3 (Bethesda)">
        <title>A reference genome for the long-term kleptoplast-retaining sea slug Elysia crispata morphotype clarki.</title>
        <authorList>
            <person name="Eastman K.E."/>
            <person name="Pendleton A.L."/>
            <person name="Shaikh M.A."/>
            <person name="Suttiyut T."/>
            <person name="Ogas R."/>
            <person name="Tomko P."/>
            <person name="Gavelis G."/>
            <person name="Widhalm J.R."/>
            <person name="Wisecaver J.H."/>
        </authorList>
    </citation>
    <scope>NUCLEOTIDE SEQUENCE</scope>
    <source>
        <strain evidence="1">ECLA1</strain>
    </source>
</reference>
<evidence type="ECO:0000313" key="1">
    <source>
        <dbReference type="EMBL" id="KAK3737891.1"/>
    </source>
</evidence>
<keyword evidence="2" id="KW-1185">Reference proteome</keyword>
<gene>
    <name evidence="1" type="ORF">RRG08_028516</name>
</gene>
<sequence length="71" mass="7999">MKDYLESYSDVLSIDLCNPMLSTIVVFDFVQQGVTCFGPGVLSPSRSVMWRMSKKIVRHVMVPSQFHGSES</sequence>
<dbReference type="AlphaFoldDB" id="A0AAE0Y9R9"/>